<proteinExistence type="predicted"/>
<protein>
    <submittedName>
        <fullName evidence="1">Uncharacterized protein</fullName>
    </submittedName>
</protein>
<accession>A0A9X7ALM6</accession>
<sequence length="95" mass="10664">MARSECEVDGASDLEALFASGGEAKPPNILATVAGLYKKRKWLALKPPIKKEKAPLFIKAKPLFSYLRFFFFFLNPGTFSKNPFFFLPLPSFFPG</sequence>
<name>A0A9X7ALM6_BACTU</name>
<comment type="caution">
    <text evidence="1">The sequence shown here is derived from an EMBL/GenBank/DDBJ whole genome shotgun (WGS) entry which is preliminary data.</text>
</comment>
<dbReference type="NCBIfam" id="NF041643">
    <property type="entry name" value="EAxFAS_anti"/>
    <property type="match status" value="1"/>
</dbReference>
<dbReference type="Proteomes" id="UP000226106">
    <property type="component" value="Unassembled WGS sequence"/>
</dbReference>
<dbReference type="EMBL" id="NVCO01000053">
    <property type="protein sequence ID" value="PFT43309.1"/>
    <property type="molecule type" value="Genomic_DNA"/>
</dbReference>
<evidence type="ECO:0000313" key="1">
    <source>
        <dbReference type="EMBL" id="PFT43309.1"/>
    </source>
</evidence>
<reference evidence="1 2" key="1">
    <citation type="submission" date="2017-09" db="EMBL/GenBank/DDBJ databases">
        <title>Large-scale bioinformatics analysis of Bacillus genomes uncovers conserved roles of natural products in bacterial physiology.</title>
        <authorList>
            <consortium name="Agbiome Team Llc"/>
            <person name="Bleich R.M."/>
            <person name="Grubbs K.J."/>
            <person name="Santa Maria K.C."/>
            <person name="Allen S.E."/>
            <person name="Farag S."/>
            <person name="Shank E.A."/>
            <person name="Bowers A."/>
        </authorList>
    </citation>
    <scope>NUCLEOTIDE SEQUENCE [LARGE SCALE GENOMIC DNA]</scope>
    <source>
        <strain evidence="1 2">AFS065400</strain>
    </source>
</reference>
<evidence type="ECO:0000313" key="2">
    <source>
        <dbReference type="Proteomes" id="UP000226106"/>
    </source>
</evidence>
<gene>
    <name evidence="1" type="ORF">COK72_17220</name>
</gene>
<dbReference type="AlphaFoldDB" id="A0A9X7ALM6"/>
<organism evidence="1 2">
    <name type="scientific">Bacillus thuringiensis</name>
    <dbReference type="NCBI Taxonomy" id="1428"/>
    <lineage>
        <taxon>Bacteria</taxon>
        <taxon>Bacillati</taxon>
        <taxon>Bacillota</taxon>
        <taxon>Bacilli</taxon>
        <taxon>Bacillales</taxon>
        <taxon>Bacillaceae</taxon>
        <taxon>Bacillus</taxon>
        <taxon>Bacillus cereus group</taxon>
    </lineage>
</organism>